<keyword evidence="1" id="KW-0732">Signal</keyword>
<evidence type="ECO:0000313" key="3">
    <source>
        <dbReference type="Proteomes" id="UP000326554"/>
    </source>
</evidence>
<feature type="chain" id="PRO_5023892528" evidence="1">
    <location>
        <begin position="20"/>
        <end position="99"/>
    </location>
</feature>
<proteinExistence type="predicted"/>
<dbReference type="EMBL" id="VYQE01000001">
    <property type="protein sequence ID" value="KAA9010521.1"/>
    <property type="molecule type" value="Genomic_DNA"/>
</dbReference>
<dbReference type="RefSeq" id="WP_150444007.1">
    <property type="nucleotide sequence ID" value="NZ_VYQE01000001.1"/>
</dbReference>
<reference evidence="2 3" key="1">
    <citation type="submission" date="2019-09" db="EMBL/GenBank/DDBJ databases">
        <authorList>
            <person name="Park J.-S."/>
            <person name="Choi H.-J."/>
        </authorList>
    </citation>
    <scope>NUCLEOTIDE SEQUENCE [LARGE SCALE GENOMIC DNA]</scope>
    <source>
        <strain evidence="2 3">176SS1-4</strain>
    </source>
</reference>
<organism evidence="2 3">
    <name type="scientific">Histidinibacterium aquaticum</name>
    <dbReference type="NCBI Taxonomy" id="2613962"/>
    <lineage>
        <taxon>Bacteria</taxon>
        <taxon>Pseudomonadati</taxon>
        <taxon>Pseudomonadota</taxon>
        <taxon>Alphaproteobacteria</taxon>
        <taxon>Rhodobacterales</taxon>
        <taxon>Paracoccaceae</taxon>
        <taxon>Histidinibacterium</taxon>
    </lineage>
</organism>
<dbReference type="Proteomes" id="UP000326554">
    <property type="component" value="Unassembled WGS sequence"/>
</dbReference>
<accession>A0A5J5GQJ1</accession>
<keyword evidence="3" id="KW-1185">Reference proteome</keyword>
<evidence type="ECO:0000256" key="1">
    <source>
        <dbReference type="SAM" id="SignalP"/>
    </source>
</evidence>
<dbReference type="AlphaFoldDB" id="A0A5J5GQJ1"/>
<evidence type="ECO:0000313" key="2">
    <source>
        <dbReference type="EMBL" id="KAA9010521.1"/>
    </source>
</evidence>
<name>A0A5J5GQJ1_9RHOB</name>
<feature type="signal peptide" evidence="1">
    <location>
        <begin position="1"/>
        <end position="19"/>
    </location>
</feature>
<protein>
    <submittedName>
        <fullName evidence="2">Uncharacterized protein</fullName>
    </submittedName>
</protein>
<sequence length="99" mass="10053">MKFLVPVLAACPALADACAAPPGLGPPLSTYYACEAAAQTGPLGAETADRCSRVFIAVKLAFVPGVGPADWVGLSGAERAAVNAAGYRAFKDWEGCARP</sequence>
<gene>
    <name evidence="2" type="ORF">F3S47_04555</name>
</gene>
<comment type="caution">
    <text evidence="2">The sequence shown here is derived from an EMBL/GenBank/DDBJ whole genome shotgun (WGS) entry which is preliminary data.</text>
</comment>